<dbReference type="OrthoDB" id="10263751at2759"/>
<feature type="compositionally biased region" description="Low complexity" evidence="2">
    <location>
        <begin position="122"/>
        <end position="134"/>
    </location>
</feature>
<dbReference type="HOGENOM" id="CLU_090389_1_1_1"/>
<feature type="transmembrane region" description="Helical" evidence="3">
    <location>
        <begin position="154"/>
        <end position="171"/>
    </location>
</feature>
<keyword evidence="3" id="KW-1133">Transmembrane helix</keyword>
<dbReference type="CDD" id="cd02947">
    <property type="entry name" value="TRX_family"/>
    <property type="match status" value="1"/>
</dbReference>
<dbReference type="PROSITE" id="PS51352">
    <property type="entry name" value="THIOREDOXIN_2"/>
    <property type="match status" value="1"/>
</dbReference>
<dbReference type="InterPro" id="IPR013766">
    <property type="entry name" value="Thioredoxin_domain"/>
</dbReference>
<dbReference type="AlphaFoldDB" id="A0A0C3F4Z3"/>
<dbReference type="PRINTS" id="PR00421">
    <property type="entry name" value="THIOREDOXIN"/>
</dbReference>
<dbReference type="PANTHER" id="PTHR46115">
    <property type="entry name" value="THIOREDOXIN-LIKE PROTEIN 1"/>
    <property type="match status" value="1"/>
</dbReference>
<evidence type="ECO:0000313" key="6">
    <source>
        <dbReference type="Proteomes" id="UP000054166"/>
    </source>
</evidence>
<dbReference type="Proteomes" id="UP000054166">
    <property type="component" value="Unassembled WGS sequence"/>
</dbReference>
<evidence type="ECO:0000256" key="1">
    <source>
        <dbReference type="ARBA" id="ARBA00023157"/>
    </source>
</evidence>
<protein>
    <recommendedName>
        <fullName evidence="4">Thioredoxin domain-containing protein</fullName>
    </recommendedName>
</protein>
<gene>
    <name evidence="5" type="ORF">PILCRDRAFT_822949</name>
</gene>
<organism evidence="5 6">
    <name type="scientific">Piloderma croceum (strain F 1598)</name>
    <dbReference type="NCBI Taxonomy" id="765440"/>
    <lineage>
        <taxon>Eukaryota</taxon>
        <taxon>Fungi</taxon>
        <taxon>Dikarya</taxon>
        <taxon>Basidiomycota</taxon>
        <taxon>Agaricomycotina</taxon>
        <taxon>Agaricomycetes</taxon>
        <taxon>Agaricomycetidae</taxon>
        <taxon>Atheliales</taxon>
        <taxon>Atheliaceae</taxon>
        <taxon>Piloderma</taxon>
    </lineage>
</organism>
<keyword evidence="1" id="KW-1015">Disulfide bond</keyword>
<dbReference type="InterPro" id="IPR036249">
    <property type="entry name" value="Thioredoxin-like_sf"/>
</dbReference>
<dbReference type="STRING" id="765440.A0A0C3F4Z3"/>
<dbReference type="Gene3D" id="3.40.30.10">
    <property type="entry name" value="Glutaredoxin"/>
    <property type="match status" value="1"/>
</dbReference>
<feature type="region of interest" description="Disordered" evidence="2">
    <location>
        <begin position="101"/>
        <end position="134"/>
    </location>
</feature>
<reference evidence="5 6" key="1">
    <citation type="submission" date="2014-04" db="EMBL/GenBank/DDBJ databases">
        <authorList>
            <consortium name="DOE Joint Genome Institute"/>
            <person name="Kuo A."/>
            <person name="Tarkka M."/>
            <person name="Buscot F."/>
            <person name="Kohler A."/>
            <person name="Nagy L.G."/>
            <person name="Floudas D."/>
            <person name="Copeland A."/>
            <person name="Barry K.W."/>
            <person name="Cichocki N."/>
            <person name="Veneault-Fourrey C."/>
            <person name="LaButti K."/>
            <person name="Lindquist E.A."/>
            <person name="Lipzen A."/>
            <person name="Lundell T."/>
            <person name="Morin E."/>
            <person name="Murat C."/>
            <person name="Sun H."/>
            <person name="Tunlid A."/>
            <person name="Henrissat B."/>
            <person name="Grigoriev I.V."/>
            <person name="Hibbett D.S."/>
            <person name="Martin F."/>
            <person name="Nordberg H.P."/>
            <person name="Cantor M.N."/>
            <person name="Hua S.X."/>
        </authorList>
    </citation>
    <scope>NUCLEOTIDE SEQUENCE [LARGE SCALE GENOMIC DNA]</scope>
    <source>
        <strain evidence="5 6">F 1598</strain>
    </source>
</reference>
<name>A0A0C3F4Z3_PILCF</name>
<evidence type="ECO:0000313" key="5">
    <source>
        <dbReference type="EMBL" id="KIM79770.1"/>
    </source>
</evidence>
<dbReference type="PROSITE" id="PS00194">
    <property type="entry name" value="THIOREDOXIN_1"/>
    <property type="match status" value="1"/>
</dbReference>
<dbReference type="FunCoup" id="A0A0C3F4Z3">
    <property type="interactions" value="234"/>
</dbReference>
<evidence type="ECO:0000256" key="3">
    <source>
        <dbReference type="SAM" id="Phobius"/>
    </source>
</evidence>
<reference evidence="6" key="2">
    <citation type="submission" date="2015-01" db="EMBL/GenBank/DDBJ databases">
        <title>Evolutionary Origins and Diversification of the Mycorrhizal Mutualists.</title>
        <authorList>
            <consortium name="DOE Joint Genome Institute"/>
            <consortium name="Mycorrhizal Genomics Consortium"/>
            <person name="Kohler A."/>
            <person name="Kuo A."/>
            <person name="Nagy L.G."/>
            <person name="Floudas D."/>
            <person name="Copeland A."/>
            <person name="Barry K.W."/>
            <person name="Cichocki N."/>
            <person name="Veneault-Fourrey C."/>
            <person name="LaButti K."/>
            <person name="Lindquist E.A."/>
            <person name="Lipzen A."/>
            <person name="Lundell T."/>
            <person name="Morin E."/>
            <person name="Murat C."/>
            <person name="Riley R."/>
            <person name="Ohm R."/>
            <person name="Sun H."/>
            <person name="Tunlid A."/>
            <person name="Henrissat B."/>
            <person name="Grigoriev I.V."/>
            <person name="Hibbett D.S."/>
            <person name="Martin F."/>
        </authorList>
    </citation>
    <scope>NUCLEOTIDE SEQUENCE [LARGE SCALE GENOMIC DNA]</scope>
    <source>
        <strain evidence="6">F 1598</strain>
    </source>
</reference>
<dbReference type="Pfam" id="PF00085">
    <property type="entry name" value="Thioredoxin"/>
    <property type="match status" value="1"/>
</dbReference>
<feature type="domain" description="Thioredoxin" evidence="4">
    <location>
        <begin position="1"/>
        <end position="107"/>
    </location>
</feature>
<keyword evidence="6" id="KW-1185">Reference proteome</keyword>
<feature type="compositionally biased region" description="Low complexity" evidence="2">
    <location>
        <begin position="106"/>
        <end position="115"/>
    </location>
</feature>
<dbReference type="EMBL" id="KN833007">
    <property type="protein sequence ID" value="KIM79770.1"/>
    <property type="molecule type" value="Genomic_DNA"/>
</dbReference>
<evidence type="ECO:0000256" key="2">
    <source>
        <dbReference type="SAM" id="MobiDB-lite"/>
    </source>
</evidence>
<accession>A0A0C3F4Z3</accession>
<sequence length="172" mass="18362">MSITHLTSVSQLNTILAKSNDKLTVIDFHAAWCGPCHAIAPHFEALSKKHTNVNFLKCDVDEAKDVASLYKVSAMPTFIFLKGDSKVDQVRGADKTGLTNTITKHASSPSSSAFSGKGQTLGSSSSPSSPSSDAGAASAGPLAAIKNMDIQMQVFIVLIGTYTFFWWLGWVH</sequence>
<dbReference type="InterPro" id="IPR017937">
    <property type="entry name" value="Thioredoxin_CS"/>
</dbReference>
<dbReference type="InParanoid" id="A0A0C3F4Z3"/>
<keyword evidence="3" id="KW-0812">Transmembrane</keyword>
<proteinExistence type="predicted"/>
<dbReference type="SUPFAM" id="SSF52833">
    <property type="entry name" value="Thioredoxin-like"/>
    <property type="match status" value="1"/>
</dbReference>
<keyword evidence="3" id="KW-0472">Membrane</keyword>
<evidence type="ECO:0000259" key="4">
    <source>
        <dbReference type="PROSITE" id="PS51352"/>
    </source>
</evidence>